<feature type="region of interest" description="Disordered" evidence="1">
    <location>
        <begin position="168"/>
        <end position="190"/>
    </location>
</feature>
<protein>
    <submittedName>
        <fullName evidence="2">Transcriptional regulator</fullName>
    </submittedName>
</protein>
<evidence type="ECO:0000313" key="2">
    <source>
        <dbReference type="EMBL" id="MBD8030560.1"/>
    </source>
</evidence>
<dbReference type="EMBL" id="JACSPR010000006">
    <property type="protein sequence ID" value="MBD8030560.1"/>
    <property type="molecule type" value="Genomic_DNA"/>
</dbReference>
<gene>
    <name evidence="2" type="ORF">H9627_09545</name>
</gene>
<dbReference type="AlphaFoldDB" id="A0A8I0LHC5"/>
<dbReference type="SUPFAM" id="SSF46785">
    <property type="entry name" value="Winged helix' DNA-binding domain"/>
    <property type="match status" value="1"/>
</dbReference>
<accession>A0A8I0LHC5</accession>
<dbReference type="InterPro" id="IPR036388">
    <property type="entry name" value="WH-like_DNA-bd_sf"/>
</dbReference>
<evidence type="ECO:0000313" key="3">
    <source>
        <dbReference type="Proteomes" id="UP000650224"/>
    </source>
</evidence>
<sequence>MIAVNENPAPQAATELFTESYRLSPKQREVLTVLQGFPEGARAIDVAKTLDMHVNTARGHLEELVAQDAVRVVTAPAKGRGRPSLIFQTRVPDNRAVAQEYITLIELMASLLGASDEDVFQDPAMHAKAKAVGTQWAAIMGSQASGWETLETALAPVLARLRAMGFDPTTENAQRTEVPEPAGPPADTSGDVSIHLNSCPFIIDGKRPSSFVCAVHEGFIEESLRTPDRISLELKPFNAPGSCEVRVTQAG</sequence>
<name>A0A8I0LHC5_9CORY</name>
<dbReference type="InterPro" id="IPR036390">
    <property type="entry name" value="WH_DNA-bd_sf"/>
</dbReference>
<comment type="caution">
    <text evidence="2">The sequence shown here is derived from an EMBL/GenBank/DDBJ whole genome shotgun (WGS) entry which is preliminary data.</text>
</comment>
<dbReference type="RefSeq" id="WP_191733812.1">
    <property type="nucleotide sequence ID" value="NZ_JACSPR010000006.1"/>
</dbReference>
<dbReference type="Gene3D" id="1.10.10.10">
    <property type="entry name" value="Winged helix-like DNA-binding domain superfamily/Winged helix DNA-binding domain"/>
    <property type="match status" value="1"/>
</dbReference>
<proteinExistence type="predicted"/>
<organism evidence="2 3">
    <name type="scientific">Corynebacterium gallinarum</name>
    <dbReference type="NCBI Taxonomy" id="2762214"/>
    <lineage>
        <taxon>Bacteria</taxon>
        <taxon>Bacillati</taxon>
        <taxon>Actinomycetota</taxon>
        <taxon>Actinomycetes</taxon>
        <taxon>Mycobacteriales</taxon>
        <taxon>Corynebacteriaceae</taxon>
        <taxon>Corynebacterium</taxon>
    </lineage>
</organism>
<keyword evidence="3" id="KW-1185">Reference proteome</keyword>
<evidence type="ECO:0000256" key="1">
    <source>
        <dbReference type="SAM" id="MobiDB-lite"/>
    </source>
</evidence>
<dbReference type="Proteomes" id="UP000650224">
    <property type="component" value="Unassembled WGS sequence"/>
</dbReference>
<reference evidence="2 3" key="1">
    <citation type="submission" date="2020-08" db="EMBL/GenBank/DDBJ databases">
        <title>A Genomic Blueprint of the Chicken Gut Microbiome.</title>
        <authorList>
            <person name="Gilroy R."/>
            <person name="Ravi A."/>
            <person name="Getino M."/>
            <person name="Pursley I."/>
            <person name="Horton D.L."/>
            <person name="Alikhan N.-F."/>
            <person name="Baker D."/>
            <person name="Gharbi K."/>
            <person name="Hall N."/>
            <person name="Watson M."/>
            <person name="Adriaenssens E.M."/>
            <person name="Foster-Nyarko E."/>
            <person name="Jarju S."/>
            <person name="Secka A."/>
            <person name="Antonio M."/>
            <person name="Oren A."/>
            <person name="Chaudhuri R."/>
            <person name="La Ragione R.M."/>
            <person name="Hildebrand F."/>
            <person name="Pallen M.J."/>
        </authorList>
    </citation>
    <scope>NUCLEOTIDE SEQUENCE [LARGE SCALE GENOMIC DNA]</scope>
    <source>
        <strain evidence="2 3">Sa1YVA5</strain>
    </source>
</reference>